<evidence type="ECO:0000313" key="1">
    <source>
        <dbReference type="EMBL" id="KKL45742.1"/>
    </source>
</evidence>
<proteinExistence type="predicted"/>
<feature type="non-terminal residue" evidence="1">
    <location>
        <position position="83"/>
    </location>
</feature>
<sequence length="83" mass="8738">MTKPQLAVAAIVGWIAIHGSLVALGAVLGVGLSIPLLGHSTISQPLQCQEDEVAIHGGLADWYDPNLPLECVNFDEFPEIYGG</sequence>
<dbReference type="EMBL" id="LAZR01034278">
    <property type="protein sequence ID" value="KKL45742.1"/>
    <property type="molecule type" value="Genomic_DNA"/>
</dbReference>
<gene>
    <name evidence="1" type="ORF">LCGC14_2352530</name>
</gene>
<name>A0A0F9F3R8_9ZZZZ</name>
<protein>
    <submittedName>
        <fullName evidence="1">Uncharacterized protein</fullName>
    </submittedName>
</protein>
<accession>A0A0F9F3R8</accession>
<reference evidence="1" key="1">
    <citation type="journal article" date="2015" name="Nature">
        <title>Complex archaea that bridge the gap between prokaryotes and eukaryotes.</title>
        <authorList>
            <person name="Spang A."/>
            <person name="Saw J.H."/>
            <person name="Jorgensen S.L."/>
            <person name="Zaremba-Niedzwiedzka K."/>
            <person name="Martijn J."/>
            <person name="Lind A.E."/>
            <person name="van Eijk R."/>
            <person name="Schleper C."/>
            <person name="Guy L."/>
            <person name="Ettema T.J."/>
        </authorList>
    </citation>
    <scope>NUCLEOTIDE SEQUENCE</scope>
</reference>
<comment type="caution">
    <text evidence="1">The sequence shown here is derived from an EMBL/GenBank/DDBJ whole genome shotgun (WGS) entry which is preliminary data.</text>
</comment>
<organism evidence="1">
    <name type="scientific">marine sediment metagenome</name>
    <dbReference type="NCBI Taxonomy" id="412755"/>
    <lineage>
        <taxon>unclassified sequences</taxon>
        <taxon>metagenomes</taxon>
        <taxon>ecological metagenomes</taxon>
    </lineage>
</organism>
<dbReference type="AlphaFoldDB" id="A0A0F9F3R8"/>